<gene>
    <name evidence="1" type="ORF">VNO77_11423</name>
</gene>
<proteinExistence type="predicted"/>
<reference evidence="1 2" key="1">
    <citation type="submission" date="2024-01" db="EMBL/GenBank/DDBJ databases">
        <title>The genomes of 5 underutilized Papilionoideae crops provide insights into root nodulation and disease resistanc.</title>
        <authorList>
            <person name="Jiang F."/>
        </authorList>
    </citation>
    <scope>NUCLEOTIDE SEQUENCE [LARGE SCALE GENOMIC DNA]</scope>
    <source>
        <strain evidence="1">LVBAO_FW01</strain>
        <tissue evidence="1">Leaves</tissue>
    </source>
</reference>
<dbReference type="AlphaFoldDB" id="A0AAN9QXP2"/>
<evidence type="ECO:0000313" key="1">
    <source>
        <dbReference type="EMBL" id="KAK7351752.1"/>
    </source>
</evidence>
<protein>
    <submittedName>
        <fullName evidence="1">Uncharacterized protein</fullName>
    </submittedName>
</protein>
<dbReference type="PANTHER" id="PTHR35111">
    <property type="entry name" value="F10A5.9-RELATED"/>
    <property type="match status" value="1"/>
</dbReference>
<comment type="caution">
    <text evidence="1">The sequence shown here is derived from an EMBL/GenBank/DDBJ whole genome shotgun (WGS) entry which is preliminary data.</text>
</comment>
<dbReference type="PANTHER" id="PTHR35111:SF5">
    <property type="entry name" value="F10A5.9"/>
    <property type="match status" value="1"/>
</dbReference>
<organism evidence="1 2">
    <name type="scientific">Canavalia gladiata</name>
    <name type="common">Sword bean</name>
    <name type="synonym">Dolichos gladiatus</name>
    <dbReference type="NCBI Taxonomy" id="3824"/>
    <lineage>
        <taxon>Eukaryota</taxon>
        <taxon>Viridiplantae</taxon>
        <taxon>Streptophyta</taxon>
        <taxon>Embryophyta</taxon>
        <taxon>Tracheophyta</taxon>
        <taxon>Spermatophyta</taxon>
        <taxon>Magnoliopsida</taxon>
        <taxon>eudicotyledons</taxon>
        <taxon>Gunneridae</taxon>
        <taxon>Pentapetalae</taxon>
        <taxon>rosids</taxon>
        <taxon>fabids</taxon>
        <taxon>Fabales</taxon>
        <taxon>Fabaceae</taxon>
        <taxon>Papilionoideae</taxon>
        <taxon>50 kb inversion clade</taxon>
        <taxon>NPAAA clade</taxon>
        <taxon>indigoferoid/millettioid clade</taxon>
        <taxon>Phaseoleae</taxon>
        <taxon>Canavalia</taxon>
    </lineage>
</organism>
<accession>A0AAN9QXP2</accession>
<sequence length="136" mass="15542">MYKENQHRGKESFVVIEVRGGSCGTEEKEEEEEEASFGLQEIPQHRPKLNLSTMKLFHRLRKIFLRLIFSVPSCSSSPSKHKISDRFEPPKTSCSSYYSSYSHYNEAIADCIEFFNKSAQDGILDGRKSDVVSDVV</sequence>
<name>A0AAN9QXP2_CANGL</name>
<evidence type="ECO:0000313" key="2">
    <source>
        <dbReference type="Proteomes" id="UP001367508"/>
    </source>
</evidence>
<keyword evidence="2" id="KW-1185">Reference proteome</keyword>
<dbReference type="Proteomes" id="UP001367508">
    <property type="component" value="Unassembled WGS sequence"/>
</dbReference>
<dbReference type="EMBL" id="JAYMYQ010000002">
    <property type="protein sequence ID" value="KAK7351752.1"/>
    <property type="molecule type" value="Genomic_DNA"/>
</dbReference>